<evidence type="ECO:0000313" key="22">
    <source>
        <dbReference type="Proteomes" id="UP000521872"/>
    </source>
</evidence>
<dbReference type="EMBL" id="JAACJL010000046">
    <property type="protein sequence ID" value="KAF4613070.1"/>
    <property type="molecule type" value="Genomic_DNA"/>
</dbReference>
<evidence type="ECO:0000259" key="20">
    <source>
        <dbReference type="Pfam" id="PF04678"/>
    </source>
</evidence>
<keyword evidence="3" id="KW-0813">Transport</keyword>
<dbReference type="PANTHER" id="PTHR13462">
    <property type="entry name" value="CALCIUM UNIPORTER PROTEIN, MITOCHONDRIAL"/>
    <property type="match status" value="1"/>
</dbReference>
<keyword evidence="8" id="KW-0106">Calcium</keyword>
<comment type="subcellular location">
    <subcellularLocation>
        <location evidence="1">Mitochondrion inner membrane</location>
        <topology evidence="1">Multi-pass membrane protein</topology>
    </subcellularLocation>
</comment>
<feature type="transmembrane region" description="Helical" evidence="19">
    <location>
        <begin position="270"/>
        <end position="290"/>
    </location>
</feature>
<dbReference type="AlphaFoldDB" id="A0A8H4QL00"/>
<dbReference type="InterPro" id="IPR039055">
    <property type="entry name" value="MCU_fam"/>
</dbReference>
<evidence type="ECO:0000256" key="11">
    <source>
        <dbReference type="ARBA" id="ARBA00023128"/>
    </source>
</evidence>
<protein>
    <recommendedName>
        <fullName evidence="16">Calcium uniporter protein, mitochondrial</fullName>
    </recommendedName>
</protein>
<evidence type="ECO:0000256" key="9">
    <source>
        <dbReference type="ARBA" id="ARBA00022989"/>
    </source>
</evidence>
<dbReference type="GO" id="GO:0015292">
    <property type="term" value="F:uniporter activity"/>
    <property type="evidence" value="ECO:0007669"/>
    <property type="project" value="TreeGrafter"/>
</dbReference>
<evidence type="ECO:0000256" key="6">
    <source>
        <dbReference type="ARBA" id="ARBA00022692"/>
    </source>
</evidence>
<keyword evidence="22" id="KW-1185">Reference proteome</keyword>
<keyword evidence="7" id="KW-0999">Mitochondrion inner membrane</keyword>
<comment type="catalytic activity">
    <reaction evidence="14">
        <text>Ca(2+)(in) = Ca(2+)(out)</text>
        <dbReference type="Rhea" id="RHEA:29671"/>
        <dbReference type="ChEBI" id="CHEBI:29108"/>
    </reaction>
</comment>
<evidence type="ECO:0000256" key="7">
    <source>
        <dbReference type="ARBA" id="ARBA00022792"/>
    </source>
</evidence>
<evidence type="ECO:0000256" key="14">
    <source>
        <dbReference type="ARBA" id="ARBA00036634"/>
    </source>
</evidence>
<keyword evidence="13" id="KW-0407">Ion channel</keyword>
<reference evidence="21 22" key="1">
    <citation type="submission" date="2019-12" db="EMBL/GenBank/DDBJ databases">
        <authorList>
            <person name="Floudas D."/>
            <person name="Bentzer J."/>
            <person name="Ahren D."/>
            <person name="Johansson T."/>
            <person name="Persson P."/>
            <person name="Tunlid A."/>
        </authorList>
    </citation>
    <scope>NUCLEOTIDE SEQUENCE [LARGE SCALE GENOMIC DNA]</scope>
    <source>
        <strain evidence="21 22">CBS 102.39</strain>
    </source>
</reference>
<evidence type="ECO:0000256" key="16">
    <source>
        <dbReference type="ARBA" id="ARBA00044981"/>
    </source>
</evidence>
<feature type="transmembrane region" description="Helical" evidence="19">
    <location>
        <begin position="302"/>
        <end position="319"/>
    </location>
</feature>
<feature type="domain" description="Calcium uniporter protein C-terminal" evidence="20">
    <location>
        <begin position="228"/>
        <end position="354"/>
    </location>
</feature>
<comment type="similarity">
    <text evidence="2">Belongs to the MCU (TC 1.A.77) family.</text>
</comment>
<proteinExistence type="inferred from homology"/>
<comment type="function">
    <text evidence="17">Highly selective calcium channel localized to the inner mitochondrial membrane, which mediates calcium uptake into the mitochondrial matrix. Mitochondrial calcium homeostasis plays key roles in cellular physiology and regulates ATP production, cytoplasmic calcium signals and activation of cell death pathways. Sufficient to operate as a pore-forming channel without the need of calcium-sensor or auxiliary subunit.</text>
</comment>
<dbReference type="GO" id="GO:0005262">
    <property type="term" value="F:calcium channel activity"/>
    <property type="evidence" value="ECO:0007669"/>
    <property type="project" value="UniProtKB-KW"/>
</dbReference>
<dbReference type="PANTHER" id="PTHR13462:SF10">
    <property type="entry name" value="CALCIUM UNIPORTER PROTEIN, MITOCHONDRIAL"/>
    <property type="match status" value="1"/>
</dbReference>
<organism evidence="21 22">
    <name type="scientific">Agrocybe pediades</name>
    <dbReference type="NCBI Taxonomy" id="84607"/>
    <lineage>
        <taxon>Eukaryota</taxon>
        <taxon>Fungi</taxon>
        <taxon>Dikarya</taxon>
        <taxon>Basidiomycota</taxon>
        <taxon>Agaricomycotina</taxon>
        <taxon>Agaricomycetes</taxon>
        <taxon>Agaricomycetidae</taxon>
        <taxon>Agaricales</taxon>
        <taxon>Agaricineae</taxon>
        <taxon>Strophariaceae</taxon>
        <taxon>Agrocybe</taxon>
    </lineage>
</organism>
<feature type="compositionally biased region" description="Acidic residues" evidence="18">
    <location>
        <begin position="377"/>
        <end position="394"/>
    </location>
</feature>
<evidence type="ECO:0000256" key="3">
    <source>
        <dbReference type="ARBA" id="ARBA00022448"/>
    </source>
</evidence>
<evidence type="ECO:0000256" key="12">
    <source>
        <dbReference type="ARBA" id="ARBA00023136"/>
    </source>
</evidence>
<evidence type="ECO:0000256" key="19">
    <source>
        <dbReference type="SAM" id="Phobius"/>
    </source>
</evidence>
<dbReference type="GO" id="GO:0051560">
    <property type="term" value="P:mitochondrial calcium ion homeostasis"/>
    <property type="evidence" value="ECO:0007669"/>
    <property type="project" value="InterPro"/>
</dbReference>
<keyword evidence="11" id="KW-0496">Mitochondrion</keyword>
<gene>
    <name evidence="21" type="ORF">D9613_011146</name>
</gene>
<feature type="region of interest" description="Disordered" evidence="18">
    <location>
        <begin position="93"/>
        <end position="112"/>
    </location>
</feature>
<evidence type="ECO:0000256" key="1">
    <source>
        <dbReference type="ARBA" id="ARBA00004448"/>
    </source>
</evidence>
<keyword evidence="5" id="KW-0107">Calcium channel</keyword>
<comment type="caution">
    <text evidence="21">The sequence shown here is derived from an EMBL/GenBank/DDBJ whole genome shotgun (WGS) entry which is preliminary data.</text>
</comment>
<dbReference type="GO" id="GO:1990246">
    <property type="term" value="C:uniplex complex"/>
    <property type="evidence" value="ECO:0007669"/>
    <property type="project" value="TreeGrafter"/>
</dbReference>
<keyword evidence="4" id="KW-0109">Calcium transport</keyword>
<evidence type="ECO:0000256" key="13">
    <source>
        <dbReference type="ARBA" id="ARBA00023303"/>
    </source>
</evidence>
<keyword evidence="9 19" id="KW-1133">Transmembrane helix</keyword>
<dbReference type="GO" id="GO:0036444">
    <property type="term" value="P:calcium import into the mitochondrion"/>
    <property type="evidence" value="ECO:0007669"/>
    <property type="project" value="TreeGrafter"/>
</dbReference>
<dbReference type="Pfam" id="PF04678">
    <property type="entry name" value="MCU"/>
    <property type="match status" value="1"/>
</dbReference>
<sequence>MLLRAFSLFRYHGSRTLLSKCRYSTGPTKEVYVSHSSFIADSSPRAKWENERMKSGKTLGRNDEFEGVTDTKGKLSPTSSHLFKLILPLGSISHPSNTKTEPEEDTDPTKPSVPPTVILLHPSQPLSHVSDLILGSLAPATPSISFRSTTSRNQVFQWSDSTDLGDFIRDAARSAEFTICISYGPKAARKRVLPVTDENSRFVEIDREQEAKEAKDEGIIETHITVAVPTFADRTRFLRRRLEVIEGQLREIEDLKAKCDKEAHAGARKMAIGGFGMLVVYWATVARLTFWDFGWDVMEPVTYLSGLSMVILGYLWFLYRGREVSYTSVLASSISARREALYKTRGLDIERWIDLVGERKALRAEIGRIAQDYEGDEGNEILNLESDDKESDESESPRKYADHEDEDDASTGNGHGADELPEGLLLNNRKNGKKSNIDIAEEASDAEDIDYDDVNPAEQKGKRVAKKVDNKGL</sequence>
<keyword evidence="10" id="KW-0406">Ion transport</keyword>
<name>A0A8H4QL00_9AGAR</name>
<evidence type="ECO:0000256" key="2">
    <source>
        <dbReference type="ARBA" id="ARBA00005653"/>
    </source>
</evidence>
<evidence type="ECO:0000256" key="15">
    <source>
        <dbReference type="ARBA" id="ARBA00044966"/>
    </source>
</evidence>
<evidence type="ECO:0000256" key="5">
    <source>
        <dbReference type="ARBA" id="ARBA00022673"/>
    </source>
</evidence>
<evidence type="ECO:0000256" key="18">
    <source>
        <dbReference type="SAM" id="MobiDB-lite"/>
    </source>
</evidence>
<keyword evidence="6 19" id="KW-0812">Transmembrane</keyword>
<dbReference type="Proteomes" id="UP000521872">
    <property type="component" value="Unassembled WGS sequence"/>
</dbReference>
<evidence type="ECO:0000256" key="10">
    <source>
        <dbReference type="ARBA" id="ARBA00023065"/>
    </source>
</evidence>
<keyword evidence="12 19" id="KW-0472">Membrane</keyword>
<dbReference type="InterPro" id="IPR006769">
    <property type="entry name" value="MCU_C"/>
</dbReference>
<evidence type="ECO:0000313" key="21">
    <source>
        <dbReference type="EMBL" id="KAF4613070.1"/>
    </source>
</evidence>
<evidence type="ECO:0000256" key="17">
    <source>
        <dbReference type="ARBA" id="ARBA00045938"/>
    </source>
</evidence>
<accession>A0A8H4QL00</accession>
<feature type="region of interest" description="Disordered" evidence="18">
    <location>
        <begin position="377"/>
        <end position="473"/>
    </location>
</feature>
<feature type="compositionally biased region" description="Acidic residues" evidence="18">
    <location>
        <begin position="439"/>
        <end position="455"/>
    </location>
</feature>
<comment type="subunit">
    <text evidence="15">Homotetramer, assembles in a dimer or dimers configuration with two interfaces.</text>
</comment>
<evidence type="ECO:0000256" key="4">
    <source>
        <dbReference type="ARBA" id="ARBA00022568"/>
    </source>
</evidence>
<evidence type="ECO:0000256" key="8">
    <source>
        <dbReference type="ARBA" id="ARBA00022837"/>
    </source>
</evidence>